<proteinExistence type="predicted"/>
<reference evidence="2 3" key="1">
    <citation type="submission" date="2017-05" db="EMBL/GenBank/DDBJ databases">
        <authorList>
            <person name="Varghese N."/>
            <person name="Submissions S."/>
        </authorList>
    </citation>
    <scope>NUCLEOTIDE SEQUENCE [LARGE SCALE GENOMIC DNA]</scope>
    <source>
        <strain evidence="2 3">DSM 15522</strain>
    </source>
</reference>
<keyword evidence="3" id="KW-1185">Reference proteome</keyword>
<organism evidence="2 3">
    <name type="scientific">Desulfurobacterium pacificum</name>
    <dbReference type="NCBI Taxonomy" id="240166"/>
    <lineage>
        <taxon>Bacteria</taxon>
        <taxon>Pseudomonadati</taxon>
        <taxon>Aquificota</taxon>
        <taxon>Aquificia</taxon>
        <taxon>Desulfurobacteriales</taxon>
        <taxon>Desulfurobacteriaceae</taxon>
        <taxon>Desulfurobacterium</taxon>
    </lineage>
</organism>
<name>A0ABY1N756_9BACT</name>
<protein>
    <submittedName>
        <fullName evidence="2">PocR sensory domain-containing protein</fullName>
    </submittedName>
</protein>
<dbReference type="RefSeq" id="WP_283399536.1">
    <property type="nucleotide sequence ID" value="NZ_FXUB01000001.1"/>
</dbReference>
<accession>A0ABY1N756</accession>
<gene>
    <name evidence="2" type="ORF">SAMN06265339_0022</name>
</gene>
<dbReference type="InterPro" id="IPR018771">
    <property type="entry name" value="PocR_dom"/>
</dbReference>
<evidence type="ECO:0000313" key="3">
    <source>
        <dbReference type="Proteomes" id="UP001157911"/>
    </source>
</evidence>
<sequence>MAKVRIEKLEDYMSPEDVGRLLQKFFMHLGCSSMVWNEKGELKFVDFVTPYCQEIYSRVPERCEEDRRKRFRRALRLRRPFLHRCFAGKLNYVIPLMVEDRNDVYFLGVAGG</sequence>
<feature type="domain" description="PocR" evidence="1">
    <location>
        <begin position="14"/>
        <end position="101"/>
    </location>
</feature>
<comment type="caution">
    <text evidence="2">The sequence shown here is derived from an EMBL/GenBank/DDBJ whole genome shotgun (WGS) entry which is preliminary data.</text>
</comment>
<dbReference type="Pfam" id="PF10114">
    <property type="entry name" value="PocR"/>
    <property type="match status" value="1"/>
</dbReference>
<dbReference type="Proteomes" id="UP001157911">
    <property type="component" value="Unassembled WGS sequence"/>
</dbReference>
<evidence type="ECO:0000313" key="2">
    <source>
        <dbReference type="EMBL" id="SMP01915.1"/>
    </source>
</evidence>
<dbReference type="EMBL" id="FXUB01000001">
    <property type="protein sequence ID" value="SMP01915.1"/>
    <property type="molecule type" value="Genomic_DNA"/>
</dbReference>
<evidence type="ECO:0000259" key="1">
    <source>
        <dbReference type="Pfam" id="PF10114"/>
    </source>
</evidence>